<dbReference type="EMBL" id="JBEPMC010000001">
    <property type="protein sequence ID" value="MET3577398.1"/>
    <property type="molecule type" value="Genomic_DNA"/>
</dbReference>
<dbReference type="InterPro" id="IPR010980">
    <property type="entry name" value="Cyt_c/b562"/>
</dbReference>
<gene>
    <name evidence="2" type="ORF">ABID19_000413</name>
</gene>
<evidence type="ECO:0000313" key="3">
    <source>
        <dbReference type="Proteomes" id="UP001549204"/>
    </source>
</evidence>
<proteinExistence type="predicted"/>
<dbReference type="RefSeq" id="WP_354487592.1">
    <property type="nucleotide sequence ID" value="NZ_JBEPMC010000001.1"/>
</dbReference>
<name>A0ABV2GGJ2_9HYPH</name>
<feature type="signal peptide" evidence="1">
    <location>
        <begin position="1"/>
        <end position="20"/>
    </location>
</feature>
<feature type="chain" id="PRO_5046396469" evidence="1">
    <location>
        <begin position="21"/>
        <end position="183"/>
    </location>
</feature>
<dbReference type="Pfam" id="PF01322">
    <property type="entry name" value="Cytochrom_C_2"/>
    <property type="match status" value="1"/>
</dbReference>
<sequence>MKWTAATAMLLLACASAVMAAAGPDPIIATRQASMKEMAAAAKTIAGMFDGKLAYDAAAFRAAAGTIRARTGPALIAEFPSATLGAPSGARLEIDQARSEFEALARHIGTLATTLAAKAERAPANITDDMRMGSSPAMGGGSLLGKRPAAARADPASTPAEHLLHLILQDCSSCHSKFRQKVL</sequence>
<reference evidence="2 3" key="1">
    <citation type="submission" date="2024-06" db="EMBL/GenBank/DDBJ databases">
        <title>Genomic Encyclopedia of Type Strains, Phase IV (KMG-IV): sequencing the most valuable type-strain genomes for metagenomic binning, comparative biology and taxonomic classification.</title>
        <authorList>
            <person name="Goeker M."/>
        </authorList>
    </citation>
    <scope>NUCLEOTIDE SEQUENCE [LARGE SCALE GENOMIC DNA]</scope>
    <source>
        <strain evidence="2 3">DSM 100022</strain>
    </source>
</reference>
<organism evidence="2 3">
    <name type="scientific">Mesorhizobium robiniae</name>
    <dbReference type="NCBI Taxonomy" id="559315"/>
    <lineage>
        <taxon>Bacteria</taxon>
        <taxon>Pseudomonadati</taxon>
        <taxon>Pseudomonadota</taxon>
        <taxon>Alphaproteobacteria</taxon>
        <taxon>Hyphomicrobiales</taxon>
        <taxon>Phyllobacteriaceae</taxon>
        <taxon>Mesorhizobium</taxon>
    </lineage>
</organism>
<dbReference type="InterPro" id="IPR002321">
    <property type="entry name" value="Cyt_c_II"/>
</dbReference>
<evidence type="ECO:0000256" key="1">
    <source>
        <dbReference type="SAM" id="SignalP"/>
    </source>
</evidence>
<dbReference type="SUPFAM" id="SSF47175">
    <property type="entry name" value="Cytochromes"/>
    <property type="match status" value="1"/>
</dbReference>
<keyword evidence="3" id="KW-1185">Reference proteome</keyword>
<dbReference type="Proteomes" id="UP001549204">
    <property type="component" value="Unassembled WGS sequence"/>
</dbReference>
<dbReference type="Gene3D" id="1.20.120.10">
    <property type="entry name" value="Cytochrome c/b562"/>
    <property type="match status" value="1"/>
</dbReference>
<evidence type="ECO:0000313" key="2">
    <source>
        <dbReference type="EMBL" id="MET3577398.1"/>
    </source>
</evidence>
<keyword evidence="1" id="KW-0732">Signal</keyword>
<accession>A0ABV2GGJ2</accession>
<comment type="caution">
    <text evidence="2">The sequence shown here is derived from an EMBL/GenBank/DDBJ whole genome shotgun (WGS) entry which is preliminary data.</text>
</comment>
<dbReference type="PROSITE" id="PS51009">
    <property type="entry name" value="CYTCII"/>
    <property type="match status" value="1"/>
</dbReference>
<protein>
    <submittedName>
        <fullName evidence="2">Cytochrome c556</fullName>
    </submittedName>
</protein>